<dbReference type="InterPro" id="IPR013372">
    <property type="entry name" value="Eut_put"/>
</dbReference>
<dbReference type="EMBL" id="FIJK01000039">
    <property type="protein sequence ID" value="CYW41530.1"/>
    <property type="molecule type" value="Genomic_DNA"/>
</dbReference>
<dbReference type="Proteomes" id="UP000069526">
    <property type="component" value="Unassembled WGS sequence"/>
</dbReference>
<organism evidence="1 2">
    <name type="scientific">Streptococcus suis</name>
    <dbReference type="NCBI Taxonomy" id="1307"/>
    <lineage>
        <taxon>Bacteria</taxon>
        <taxon>Bacillati</taxon>
        <taxon>Bacillota</taxon>
        <taxon>Bacilli</taxon>
        <taxon>Lactobacillales</taxon>
        <taxon>Streptococcaceae</taxon>
        <taxon>Streptococcus</taxon>
    </lineage>
</organism>
<gene>
    <name evidence="1" type="ORF">ERS132539_01546</name>
</gene>
<keyword evidence="1" id="KW-0808">Transferase</keyword>
<dbReference type="AlphaFoldDB" id="A0A116P6X3"/>
<sequence>MDNLEFLVQEITNRLLNRLKESSPKQTIYIIGDRSKHINLYEFEVIDSAEVAEKIFANGLTTDSLLRIANLCPLSSDEKEVIDNLLAGRTVFIPNEDLNLEHYKQCSKALLYKELLDKKHKLEQFGVQFYSLGTLPNGIKHNKETFQPFEKTVEKKVSKKAKLLTESRLRSLDLEDDSEFHVEKGTIITALARDYLNRRRITIIE</sequence>
<reference evidence="1 2" key="1">
    <citation type="submission" date="2016-02" db="EMBL/GenBank/DDBJ databases">
        <authorList>
            <consortium name="Pathogen Informatics"/>
        </authorList>
    </citation>
    <scope>NUCLEOTIDE SEQUENCE [LARGE SCALE GENOMIC DNA]</scope>
    <source>
        <strain evidence="1 2">SS1013</strain>
    </source>
</reference>
<dbReference type="GO" id="GO:0016740">
    <property type="term" value="F:transferase activity"/>
    <property type="evidence" value="ECO:0007669"/>
    <property type="project" value="UniProtKB-KW"/>
</dbReference>
<dbReference type="RefSeq" id="WP_029997794.1">
    <property type="nucleotide sequence ID" value="NZ_CEIH01000039.1"/>
</dbReference>
<name>A0A116P6X3_STRSU</name>
<dbReference type="PIRSF" id="PIRSF034981">
    <property type="entry name" value="Eut_put"/>
    <property type="match status" value="1"/>
</dbReference>
<evidence type="ECO:0000313" key="2">
    <source>
        <dbReference type="Proteomes" id="UP000069526"/>
    </source>
</evidence>
<evidence type="ECO:0000313" key="1">
    <source>
        <dbReference type="EMBL" id="CYW41530.1"/>
    </source>
</evidence>
<protein>
    <submittedName>
        <fullName evidence="1">Ethanolamine utilization cobalamin adenosyltransferase</fullName>
    </submittedName>
</protein>
<proteinExistence type="predicted"/>
<accession>A0A116P6X3</accession>